<dbReference type="HOGENOM" id="CLU_105410_0_0_6"/>
<dbReference type="Pfam" id="PF14345">
    <property type="entry name" value="GDYXXLXY"/>
    <property type="match status" value="1"/>
</dbReference>
<dbReference type="AlphaFoldDB" id="A0A0H3FI00"/>
<gene>
    <name evidence="1" type="ordered locus">Rahaq_4360</name>
</gene>
<organism evidence="1 2">
    <name type="scientific">Rahnella sp. (strain Y9602)</name>
    <dbReference type="NCBI Taxonomy" id="2703885"/>
    <lineage>
        <taxon>Bacteria</taxon>
        <taxon>Pseudomonadati</taxon>
        <taxon>Pseudomonadota</taxon>
        <taxon>Gammaproteobacteria</taxon>
        <taxon>Enterobacterales</taxon>
        <taxon>Yersiniaceae</taxon>
        <taxon>Rahnella</taxon>
    </lineage>
</organism>
<reference evidence="2" key="1">
    <citation type="submission" date="2011-01" db="EMBL/GenBank/DDBJ databases">
        <title>Complete sequence of chromosome of Rahnella sp. Y9602.</title>
        <authorList>
            <consortium name="US DOE Joint Genome Institute"/>
            <person name="Lucas S."/>
            <person name="Copeland A."/>
            <person name="Lapidus A."/>
            <person name="Cheng J.-F."/>
            <person name="Goodwin L."/>
            <person name="Pitluck S."/>
            <person name="Lu M."/>
            <person name="Detter J.C."/>
            <person name="Han C."/>
            <person name="Tapia R."/>
            <person name="Land M."/>
            <person name="Hauser L."/>
            <person name="Kyrpides N."/>
            <person name="Ivanova N."/>
            <person name="Ovchinnikova G."/>
            <person name="Pagani I."/>
            <person name="Sobecky P.A."/>
            <person name="Martinez R.J."/>
            <person name="Woyke T."/>
        </authorList>
    </citation>
    <scope>NUCLEOTIDE SEQUENCE [LARGE SCALE GENOMIC DNA]</scope>
    <source>
        <strain evidence="2">Y9602</strain>
    </source>
</reference>
<dbReference type="RefSeq" id="WP_013577629.1">
    <property type="nucleotide sequence ID" value="NC_015061.1"/>
</dbReference>
<dbReference type="OrthoDB" id="4868247at2"/>
<name>A0A0H3FI00_RAHSY</name>
<protein>
    <recommendedName>
        <fullName evidence="3">GDYXXLXY protein</fullName>
    </recommendedName>
</protein>
<sequence length="178" mass="19902" precursor="true">MQTRNLRKWLSGVVILLALIAVNAGIWQKEQVLKQGAVMILQLAPVDPRSLMQGDYMALNYAITRSLQEELYQQRQGCNSLPQTPCFPVSGKIIVAVNEHRQVTQARFDSGDPLKPDELRVNYHMNAGTLMVGTNAYFFQEGQGERFARARYGAFRVGDDGTALLTAMLDENGKMIQP</sequence>
<accession>A0A0H3FI00</accession>
<proteinExistence type="predicted"/>
<dbReference type="GeneID" id="95419354"/>
<dbReference type="Proteomes" id="UP000007257">
    <property type="component" value="Chromosome"/>
</dbReference>
<dbReference type="KEGG" id="rah:Rahaq_4360"/>
<evidence type="ECO:0000313" key="2">
    <source>
        <dbReference type="Proteomes" id="UP000007257"/>
    </source>
</evidence>
<dbReference type="EMBL" id="CP002505">
    <property type="protein sequence ID" value="ADW75946.1"/>
    <property type="molecule type" value="Genomic_DNA"/>
</dbReference>
<evidence type="ECO:0000313" key="1">
    <source>
        <dbReference type="EMBL" id="ADW75946.1"/>
    </source>
</evidence>
<evidence type="ECO:0008006" key="3">
    <source>
        <dbReference type="Google" id="ProtNLM"/>
    </source>
</evidence>
<reference evidence="1 2" key="2">
    <citation type="journal article" date="2012" name="J. Bacteriol.">
        <title>Complete Genome Sequence of Rahnella sp. Strain Y9602, a Gammaproteobacterium Isolate from Metal- and Radionuclide-Contaminated Soil.</title>
        <authorList>
            <person name="Martinez R.J."/>
            <person name="Bruce D."/>
            <person name="Detter C."/>
            <person name="Goodwin L.A."/>
            <person name="Han J."/>
            <person name="Han C.S."/>
            <person name="Held B."/>
            <person name="Land M.L."/>
            <person name="Mikhailova N."/>
            <person name="Nolan M."/>
            <person name="Pennacchio L."/>
            <person name="Pitluck S."/>
            <person name="Tapia R."/>
            <person name="Woyke T."/>
            <person name="Sobecky P.A."/>
        </authorList>
    </citation>
    <scope>NUCLEOTIDE SEQUENCE [LARGE SCALE GENOMIC DNA]</scope>
    <source>
        <strain evidence="1 2">Y9602</strain>
    </source>
</reference>
<dbReference type="eggNOG" id="COG4929">
    <property type="taxonomic scope" value="Bacteria"/>
</dbReference>
<dbReference type="InterPro" id="IPR025833">
    <property type="entry name" value="GDYXXLXY"/>
</dbReference>